<feature type="domain" description="Beta-lactamase-related" evidence="1">
    <location>
        <begin position="19"/>
        <end position="374"/>
    </location>
</feature>
<sequence length="391" mass="43670">MLEPYITNQLKKTLMASIDNKEIAGANFMVIKDGNEVFYHEDGLADIESGRPIARDSIFRLYSMTKPITATSVMMLLERGDIDLFDPVSRYIPGFKNQRVEKNGELVPTGREVNIHDLLNMTSGLVYGGTNKAGQQTETLFQEMGSRLYSDNPMSTMEFANRLGQGPLSFEPGSSWQYGTSADVLGAIVEAVSGMRYGQFLKKEIFEPLKMKDTGFWLSEEKRVRLAKTYQDDNEGGLKLYAESHLGIGHQMDRDPAFESGGAGLASTIDDAAKFTTMLINQGSLNGVQLLKPRTIQFLTSATLTDWQQKGFDTWHTLRGHSYGNQMRIMTDPGKGGFIGIQGEYGWDGWLGAYFCNSPQDRMTILFMIQKKDAGTMTITRKLRNIVFSSL</sequence>
<comment type="caution">
    <text evidence="2">The sequence shown here is derived from an EMBL/GenBank/DDBJ whole genome shotgun (WGS) entry which is preliminary data.</text>
</comment>
<gene>
    <name evidence="2" type="ORF">MUG84_10905</name>
</gene>
<evidence type="ECO:0000259" key="1">
    <source>
        <dbReference type="Pfam" id="PF00144"/>
    </source>
</evidence>
<dbReference type="RefSeq" id="WP_244725040.1">
    <property type="nucleotide sequence ID" value="NZ_JALIRP010000004.1"/>
</dbReference>
<name>A0A9X2B2E8_9BACL</name>
<protein>
    <submittedName>
        <fullName evidence="2">Beta-lactamase family protein</fullName>
    </submittedName>
</protein>
<dbReference type="AlphaFoldDB" id="A0A9X2B2E8"/>
<keyword evidence="3" id="KW-1185">Reference proteome</keyword>
<organism evidence="2 3">
    <name type="scientific">Paenibacillus mangrovi</name>
    <dbReference type="NCBI Taxonomy" id="2931978"/>
    <lineage>
        <taxon>Bacteria</taxon>
        <taxon>Bacillati</taxon>
        <taxon>Bacillota</taxon>
        <taxon>Bacilli</taxon>
        <taxon>Bacillales</taxon>
        <taxon>Paenibacillaceae</taxon>
        <taxon>Paenibacillus</taxon>
    </lineage>
</organism>
<accession>A0A9X2B2E8</accession>
<proteinExistence type="predicted"/>
<dbReference type="InterPro" id="IPR001466">
    <property type="entry name" value="Beta-lactam-related"/>
</dbReference>
<evidence type="ECO:0000313" key="3">
    <source>
        <dbReference type="Proteomes" id="UP001139347"/>
    </source>
</evidence>
<dbReference type="Proteomes" id="UP001139347">
    <property type="component" value="Unassembled WGS sequence"/>
</dbReference>
<dbReference type="PANTHER" id="PTHR43283">
    <property type="entry name" value="BETA-LACTAMASE-RELATED"/>
    <property type="match status" value="1"/>
</dbReference>
<reference evidence="2" key="1">
    <citation type="submission" date="2022-04" db="EMBL/GenBank/DDBJ databases">
        <title>Paenibacillus mangrovi sp. nov., a novel endophytic bacterium isolated from bark of Kandelia candel.</title>
        <authorList>
            <person name="Tuo L."/>
        </authorList>
    </citation>
    <scope>NUCLEOTIDE SEQUENCE</scope>
    <source>
        <strain evidence="2">KQZ6P-2</strain>
    </source>
</reference>
<dbReference type="Gene3D" id="3.40.710.10">
    <property type="entry name" value="DD-peptidase/beta-lactamase superfamily"/>
    <property type="match status" value="1"/>
</dbReference>
<dbReference type="InterPro" id="IPR012338">
    <property type="entry name" value="Beta-lactam/transpept-like"/>
</dbReference>
<dbReference type="SUPFAM" id="SSF56601">
    <property type="entry name" value="beta-lactamase/transpeptidase-like"/>
    <property type="match status" value="1"/>
</dbReference>
<dbReference type="InterPro" id="IPR050789">
    <property type="entry name" value="Diverse_Enzym_Activities"/>
</dbReference>
<dbReference type="Pfam" id="PF00144">
    <property type="entry name" value="Beta-lactamase"/>
    <property type="match status" value="1"/>
</dbReference>
<dbReference type="PANTHER" id="PTHR43283:SF3">
    <property type="entry name" value="BETA-LACTAMASE FAMILY PROTEIN (AFU_ORTHOLOGUE AFUA_5G07500)"/>
    <property type="match status" value="1"/>
</dbReference>
<evidence type="ECO:0000313" key="2">
    <source>
        <dbReference type="EMBL" id="MCJ8012241.1"/>
    </source>
</evidence>
<dbReference type="EMBL" id="JALIRP010000004">
    <property type="protein sequence ID" value="MCJ8012241.1"/>
    <property type="molecule type" value="Genomic_DNA"/>
</dbReference>